<keyword evidence="3" id="KW-1003">Cell membrane</keyword>
<dbReference type="Proteomes" id="UP000004563">
    <property type="component" value="Unassembled WGS sequence"/>
</dbReference>
<gene>
    <name evidence="9" type="ORF">CUU_3159</name>
</gene>
<comment type="similarity">
    <text evidence="2">Belongs to the acyltransferase 3 family.</text>
</comment>
<comment type="subcellular location">
    <subcellularLocation>
        <location evidence="1">Cell membrane</location>
        <topology evidence="1">Multi-pass membrane protein</topology>
    </subcellularLocation>
</comment>
<evidence type="ECO:0000256" key="7">
    <source>
        <dbReference type="SAM" id="Phobius"/>
    </source>
</evidence>
<dbReference type="EMBL" id="ADKO01000028">
    <property type="protein sequence ID" value="EFG18944.1"/>
    <property type="molecule type" value="Genomic_DNA"/>
</dbReference>
<evidence type="ECO:0000256" key="4">
    <source>
        <dbReference type="ARBA" id="ARBA00022692"/>
    </source>
</evidence>
<dbReference type="PANTHER" id="PTHR40074:SF2">
    <property type="entry name" value="O-ACETYLTRANSFERASE WECH"/>
    <property type="match status" value="1"/>
</dbReference>
<sequence>MFLRFPLIVAVVFIHTNLADVMINGRLLVNEGQFPIHDLFRHIITNELARIAVPLFFFISGFLFFYHTDFSMKMYKQKLKKRVRTLLVPYLFWNTVVFLLFFLTQISFFFYDIRKE</sequence>
<proteinExistence type="inferred from homology"/>
<organism evidence="9 10">
    <name type="scientific">Phocaeicola vulgatus PC510</name>
    <dbReference type="NCBI Taxonomy" id="702446"/>
    <lineage>
        <taxon>Bacteria</taxon>
        <taxon>Pseudomonadati</taxon>
        <taxon>Bacteroidota</taxon>
        <taxon>Bacteroidia</taxon>
        <taxon>Bacteroidales</taxon>
        <taxon>Bacteroidaceae</taxon>
        <taxon>Phocaeicola</taxon>
    </lineage>
</organism>
<dbReference type="AlphaFoldDB" id="D4V5E2"/>
<dbReference type="GO" id="GO:0009246">
    <property type="term" value="P:enterobacterial common antigen biosynthetic process"/>
    <property type="evidence" value="ECO:0007669"/>
    <property type="project" value="TreeGrafter"/>
</dbReference>
<dbReference type="InterPro" id="IPR002656">
    <property type="entry name" value="Acyl_transf_3_dom"/>
</dbReference>
<evidence type="ECO:0000256" key="6">
    <source>
        <dbReference type="ARBA" id="ARBA00023136"/>
    </source>
</evidence>
<dbReference type="GO" id="GO:0005886">
    <property type="term" value="C:plasma membrane"/>
    <property type="evidence" value="ECO:0007669"/>
    <property type="project" value="UniProtKB-SubCell"/>
</dbReference>
<reference evidence="9 10" key="1">
    <citation type="journal article" date="2011" name="J. Bacteriol.">
        <title>Draft genome sequence of Bacteroides vulgatus PC510, a strain isolated from human feces.</title>
        <authorList>
            <person name="Cuiv P.O."/>
            <person name="Klaassens E.S."/>
            <person name="Durkin A.S."/>
            <person name="Harkins D.M."/>
            <person name="Foster L."/>
            <person name="McCorrison J."/>
            <person name="Torralba M."/>
            <person name="Nelson K.E."/>
            <person name="Morrison M."/>
        </authorList>
    </citation>
    <scope>NUCLEOTIDE SEQUENCE [LARGE SCALE GENOMIC DNA]</scope>
    <source>
        <strain evidence="9 10">PC510</strain>
    </source>
</reference>
<evidence type="ECO:0000256" key="2">
    <source>
        <dbReference type="ARBA" id="ARBA00007400"/>
    </source>
</evidence>
<dbReference type="Pfam" id="PF01757">
    <property type="entry name" value="Acyl_transf_3"/>
    <property type="match status" value="1"/>
</dbReference>
<evidence type="ECO:0000256" key="3">
    <source>
        <dbReference type="ARBA" id="ARBA00022475"/>
    </source>
</evidence>
<dbReference type="GO" id="GO:0016413">
    <property type="term" value="F:O-acetyltransferase activity"/>
    <property type="evidence" value="ECO:0007669"/>
    <property type="project" value="TreeGrafter"/>
</dbReference>
<name>D4V5E2_PHOVU</name>
<keyword evidence="6 7" id="KW-0472">Membrane</keyword>
<keyword evidence="4 7" id="KW-0812">Transmembrane</keyword>
<evidence type="ECO:0000259" key="8">
    <source>
        <dbReference type="Pfam" id="PF01757"/>
    </source>
</evidence>
<dbReference type="PANTHER" id="PTHR40074">
    <property type="entry name" value="O-ACETYLTRANSFERASE WECH"/>
    <property type="match status" value="1"/>
</dbReference>
<evidence type="ECO:0000256" key="1">
    <source>
        <dbReference type="ARBA" id="ARBA00004651"/>
    </source>
</evidence>
<evidence type="ECO:0000313" key="9">
    <source>
        <dbReference type="EMBL" id="EFG18944.1"/>
    </source>
</evidence>
<protein>
    <submittedName>
        <fullName evidence="9">Conserved domain protein</fullName>
    </submittedName>
</protein>
<feature type="transmembrane region" description="Helical" evidence="7">
    <location>
        <begin position="87"/>
        <end position="111"/>
    </location>
</feature>
<feature type="transmembrane region" description="Helical" evidence="7">
    <location>
        <begin position="43"/>
        <end position="66"/>
    </location>
</feature>
<evidence type="ECO:0000256" key="5">
    <source>
        <dbReference type="ARBA" id="ARBA00022989"/>
    </source>
</evidence>
<evidence type="ECO:0000313" key="10">
    <source>
        <dbReference type="Proteomes" id="UP000004563"/>
    </source>
</evidence>
<feature type="domain" description="Acyltransferase 3" evidence="8">
    <location>
        <begin position="3"/>
        <end position="103"/>
    </location>
</feature>
<accession>D4V5E2</accession>
<keyword evidence="5 7" id="KW-1133">Transmembrane helix</keyword>
<comment type="caution">
    <text evidence="9">The sequence shown here is derived from an EMBL/GenBank/DDBJ whole genome shotgun (WGS) entry which is preliminary data.</text>
</comment>